<dbReference type="Gene3D" id="3.40.50.970">
    <property type="match status" value="1"/>
</dbReference>
<evidence type="ECO:0000256" key="1">
    <source>
        <dbReference type="ARBA" id="ARBA00001964"/>
    </source>
</evidence>
<reference evidence="5 6" key="1">
    <citation type="submission" date="2021-03" db="EMBL/GenBank/DDBJ databases">
        <title>Sequencing the genomes of 1000 actinobacteria strains.</title>
        <authorList>
            <person name="Klenk H.-P."/>
        </authorList>
    </citation>
    <scope>NUCLEOTIDE SEQUENCE [LARGE SCALE GENOMIC DNA]</scope>
    <source>
        <strain evidence="5 6">DSM 45516</strain>
    </source>
</reference>
<name>A0ABS4QDA3_9NOCA</name>
<dbReference type="PANTHER" id="PTHR47514">
    <property type="entry name" value="TRANSKETOLASE N-TERMINAL SECTION-RELATED"/>
    <property type="match status" value="1"/>
</dbReference>
<evidence type="ECO:0000259" key="4">
    <source>
        <dbReference type="Pfam" id="PF00456"/>
    </source>
</evidence>
<organism evidence="5 6">
    <name type="scientific">Nocardia goodfellowii</name>
    <dbReference type="NCBI Taxonomy" id="882446"/>
    <lineage>
        <taxon>Bacteria</taxon>
        <taxon>Bacillati</taxon>
        <taxon>Actinomycetota</taxon>
        <taxon>Actinomycetes</taxon>
        <taxon>Mycobacteriales</taxon>
        <taxon>Nocardiaceae</taxon>
        <taxon>Nocardia</taxon>
    </lineage>
</organism>
<dbReference type="InterPro" id="IPR005474">
    <property type="entry name" value="Transketolase_N"/>
</dbReference>
<dbReference type="InterPro" id="IPR029061">
    <property type="entry name" value="THDP-binding"/>
</dbReference>
<feature type="domain" description="Transketolase N-terminal" evidence="4">
    <location>
        <begin position="8"/>
        <end position="247"/>
    </location>
</feature>
<evidence type="ECO:0000256" key="3">
    <source>
        <dbReference type="ARBA" id="ARBA00023052"/>
    </source>
</evidence>
<proteinExistence type="inferred from homology"/>
<dbReference type="PANTHER" id="PTHR47514:SF1">
    <property type="entry name" value="TRANSKETOLASE N-TERMINAL SECTION-RELATED"/>
    <property type="match status" value="1"/>
</dbReference>
<keyword evidence="5" id="KW-0808">Transferase</keyword>
<dbReference type="Proteomes" id="UP001519325">
    <property type="component" value="Unassembled WGS sequence"/>
</dbReference>
<dbReference type="RefSeq" id="WP_209888679.1">
    <property type="nucleotide sequence ID" value="NZ_JAGGMR010000001.1"/>
</dbReference>
<keyword evidence="3" id="KW-0786">Thiamine pyrophosphate</keyword>
<dbReference type="SUPFAM" id="SSF52518">
    <property type="entry name" value="Thiamin diphosphate-binding fold (THDP-binding)"/>
    <property type="match status" value="1"/>
</dbReference>
<dbReference type="CDD" id="cd02012">
    <property type="entry name" value="TPP_TK"/>
    <property type="match status" value="1"/>
</dbReference>
<dbReference type="Pfam" id="PF00456">
    <property type="entry name" value="Transketolase_N"/>
    <property type="match status" value="1"/>
</dbReference>
<comment type="cofactor">
    <cofactor evidence="1">
        <name>thiamine diphosphate</name>
        <dbReference type="ChEBI" id="CHEBI:58937"/>
    </cofactor>
</comment>
<dbReference type="GO" id="GO:0004802">
    <property type="term" value="F:transketolase activity"/>
    <property type="evidence" value="ECO:0007669"/>
    <property type="project" value="UniProtKB-EC"/>
</dbReference>
<dbReference type="EMBL" id="JAGGMR010000001">
    <property type="protein sequence ID" value="MBP2189667.1"/>
    <property type="molecule type" value="Genomic_DNA"/>
</dbReference>
<evidence type="ECO:0000313" key="5">
    <source>
        <dbReference type="EMBL" id="MBP2189667.1"/>
    </source>
</evidence>
<gene>
    <name evidence="5" type="ORF">BJ987_002568</name>
</gene>
<comment type="similarity">
    <text evidence="2">Belongs to the transketolase family.</text>
</comment>
<evidence type="ECO:0000256" key="2">
    <source>
        <dbReference type="ARBA" id="ARBA00007131"/>
    </source>
</evidence>
<dbReference type="EC" id="2.2.1.1" evidence="5"/>
<keyword evidence="6" id="KW-1185">Reference proteome</keyword>
<protein>
    <submittedName>
        <fullName evidence="5">Transketolase</fullName>
        <ecNumber evidence="5">2.2.1.1</ecNumber>
    </submittedName>
</protein>
<evidence type="ECO:0000313" key="6">
    <source>
        <dbReference type="Proteomes" id="UP001519325"/>
    </source>
</evidence>
<sequence>MTTTPQQLRRDAIQMTAHAITGHIPSNLSAIEIVYTLFLRVLKLDPARPDWPDRDRFIASKGHCAAAIYLAMSAAGIIDRKRLDDFNVDGSEVPAILARYGLPGLEADSGPLGRGPSIGIGIALSAKHDGKDYRTYVLVGDGECQEGQIWEAVMLAPTLGLDNLILIVDDNRLQGSFETSSVVSTDLGDRFIAFGWQCHRVDGHSVPELEDALRAPQDRPKVVIANTIKGKGVSMMENQAAWHYRRLTFGELVASLRELR</sequence>
<comment type="caution">
    <text evidence="5">The sequence shown here is derived from an EMBL/GenBank/DDBJ whole genome shotgun (WGS) entry which is preliminary data.</text>
</comment>
<accession>A0ABS4QDA3</accession>